<dbReference type="SUPFAM" id="SSF52210">
    <property type="entry name" value="Succinyl-CoA synthetase domains"/>
    <property type="match status" value="1"/>
</dbReference>
<comment type="subunit">
    <text evidence="1">Heterooctamer of 4 alpha and 4 beta chains.</text>
</comment>
<dbReference type="GO" id="GO:0000166">
    <property type="term" value="F:nucleotide binding"/>
    <property type="evidence" value="ECO:0007669"/>
    <property type="project" value="UniProtKB-KW"/>
</dbReference>
<keyword evidence="2" id="KW-0547">Nucleotide-binding</keyword>
<dbReference type="Gene3D" id="3.40.50.261">
    <property type="entry name" value="Succinyl-CoA synthetase domains"/>
    <property type="match status" value="1"/>
</dbReference>
<dbReference type="STRING" id="52838.A0A4S8J5H0"/>
<protein>
    <recommendedName>
        <fullName evidence="3">ATP-citrate synthase/succinyl-CoA ligase C-terminal domain-containing protein</fullName>
    </recommendedName>
</protein>
<dbReference type="EMBL" id="PYDT01000007">
    <property type="protein sequence ID" value="THU56733.1"/>
    <property type="molecule type" value="Genomic_DNA"/>
</dbReference>
<dbReference type="Pfam" id="PF00549">
    <property type="entry name" value="Ligase_CoA"/>
    <property type="match status" value="1"/>
</dbReference>
<keyword evidence="5" id="KW-1185">Reference proteome</keyword>
<evidence type="ECO:0000313" key="5">
    <source>
        <dbReference type="Proteomes" id="UP000317650"/>
    </source>
</evidence>
<feature type="domain" description="ATP-citrate synthase/succinyl-CoA ligase C-terminal" evidence="3">
    <location>
        <begin position="111"/>
        <end position="184"/>
    </location>
</feature>
<dbReference type="GO" id="GO:0042709">
    <property type="term" value="C:succinate-CoA ligase complex"/>
    <property type="evidence" value="ECO:0007669"/>
    <property type="project" value="TreeGrafter"/>
</dbReference>
<name>A0A4S8J5H0_MUSBA</name>
<dbReference type="SUPFAM" id="SSF56059">
    <property type="entry name" value="Glutathione synthetase ATP-binding domain-like"/>
    <property type="match status" value="1"/>
</dbReference>
<evidence type="ECO:0000259" key="3">
    <source>
        <dbReference type="Pfam" id="PF00549"/>
    </source>
</evidence>
<comment type="caution">
    <text evidence="4">The sequence shown here is derived from an EMBL/GenBank/DDBJ whole genome shotgun (WGS) entry which is preliminary data.</text>
</comment>
<dbReference type="PANTHER" id="PTHR11815">
    <property type="entry name" value="SUCCINYL-COA SYNTHETASE BETA CHAIN"/>
    <property type="match status" value="1"/>
</dbReference>
<proteinExistence type="predicted"/>
<dbReference type="PANTHER" id="PTHR11815:SF10">
    <property type="entry name" value="SUCCINATE--COA LIGASE [GDP-FORMING] SUBUNIT BETA, MITOCHONDRIAL"/>
    <property type="match status" value="1"/>
</dbReference>
<gene>
    <name evidence="4" type="ORF">C4D60_Mb11t20310</name>
</gene>
<dbReference type="Proteomes" id="UP000317650">
    <property type="component" value="Chromosome 11"/>
</dbReference>
<evidence type="ECO:0000313" key="4">
    <source>
        <dbReference type="EMBL" id="THU56733.1"/>
    </source>
</evidence>
<dbReference type="GO" id="GO:0006099">
    <property type="term" value="P:tricarboxylic acid cycle"/>
    <property type="evidence" value="ECO:0007669"/>
    <property type="project" value="TreeGrafter"/>
</dbReference>
<sequence length="185" mass="19299">MLGLEQGAELMSEHGINVPKGIAASSVEEAKEVARSVFPTRKRFLGVFTCCYNLKKIVVKSQILAGGRCLGAFKSGLKGGEGIVKTEEVAAANADLSYIGLDGEIGCMVNGGLAMTMMDIIRPQGGTSANLLDVGGDASESQNMETITLVIGTSHSSLYTFHNLTSNDKVKAILVNIFGGIGNAT</sequence>
<dbReference type="InterPro" id="IPR016102">
    <property type="entry name" value="Succinyl-CoA_synth-like"/>
</dbReference>
<dbReference type="GO" id="GO:0004775">
    <property type="term" value="F:succinate-CoA ligase (ADP-forming) activity"/>
    <property type="evidence" value="ECO:0007669"/>
    <property type="project" value="TreeGrafter"/>
</dbReference>
<reference evidence="4 5" key="1">
    <citation type="journal article" date="2019" name="Nat. Plants">
        <title>Genome sequencing of Musa balbisiana reveals subgenome evolution and function divergence in polyploid bananas.</title>
        <authorList>
            <person name="Yao X."/>
        </authorList>
    </citation>
    <scope>NUCLEOTIDE SEQUENCE [LARGE SCALE GENOMIC DNA]</scope>
    <source>
        <strain evidence="5">cv. DH-PKW</strain>
        <tissue evidence="4">Leaves</tissue>
    </source>
</reference>
<dbReference type="AlphaFoldDB" id="A0A4S8J5H0"/>
<organism evidence="4 5">
    <name type="scientific">Musa balbisiana</name>
    <name type="common">Banana</name>
    <dbReference type="NCBI Taxonomy" id="52838"/>
    <lineage>
        <taxon>Eukaryota</taxon>
        <taxon>Viridiplantae</taxon>
        <taxon>Streptophyta</taxon>
        <taxon>Embryophyta</taxon>
        <taxon>Tracheophyta</taxon>
        <taxon>Spermatophyta</taxon>
        <taxon>Magnoliopsida</taxon>
        <taxon>Liliopsida</taxon>
        <taxon>Zingiberales</taxon>
        <taxon>Musaceae</taxon>
        <taxon>Musa</taxon>
    </lineage>
</organism>
<accession>A0A4S8J5H0</accession>
<dbReference type="GO" id="GO:0005739">
    <property type="term" value="C:mitochondrion"/>
    <property type="evidence" value="ECO:0007669"/>
    <property type="project" value="TreeGrafter"/>
</dbReference>
<dbReference type="InterPro" id="IPR005811">
    <property type="entry name" value="SUCC_ACL_C"/>
</dbReference>
<evidence type="ECO:0000256" key="2">
    <source>
        <dbReference type="ARBA" id="ARBA00022741"/>
    </source>
</evidence>
<evidence type="ECO:0000256" key="1">
    <source>
        <dbReference type="ARBA" id="ARBA00011412"/>
    </source>
</evidence>
<dbReference type="GO" id="GO:0006104">
    <property type="term" value="P:succinyl-CoA metabolic process"/>
    <property type="evidence" value="ECO:0007669"/>
    <property type="project" value="TreeGrafter"/>
</dbReference>